<dbReference type="EMBL" id="JAAQHG020000031">
    <property type="protein sequence ID" value="KAL1583860.1"/>
    <property type="molecule type" value="Genomic_DNA"/>
</dbReference>
<comment type="subcellular location">
    <subcellularLocation>
        <location evidence="5">Nucleus</location>
    </subcellularLocation>
</comment>
<evidence type="ECO:0000256" key="5">
    <source>
        <dbReference type="HAMAP-Rule" id="MF_03040"/>
    </source>
</evidence>
<dbReference type="GO" id="GO:0034477">
    <property type="term" value="P:U6 snRNA 3'-end processing"/>
    <property type="evidence" value="ECO:0007669"/>
    <property type="project" value="UniProtKB-UniRule"/>
</dbReference>
<feature type="active site" description="Proton donor/acceptor" evidence="5">
    <location>
        <position position="253"/>
    </location>
</feature>
<dbReference type="InterPro" id="IPR027521">
    <property type="entry name" value="Usb1"/>
</dbReference>
<evidence type="ECO:0000313" key="7">
    <source>
        <dbReference type="EMBL" id="KAL1583860.1"/>
    </source>
</evidence>
<dbReference type="Gene3D" id="3.90.1140.10">
    <property type="entry name" value="Cyclic phosphodiesterase"/>
    <property type="match status" value="1"/>
</dbReference>
<evidence type="ECO:0000256" key="2">
    <source>
        <dbReference type="ARBA" id="ARBA00022801"/>
    </source>
</evidence>
<keyword evidence="3" id="KW-0456">Lyase</keyword>
<gene>
    <name evidence="7" type="primary">usb1</name>
    <name evidence="5" type="synonym">USB1</name>
    <name evidence="7" type="ORF">WHR41_07159</name>
</gene>
<accession>A0AB34KGH9</accession>
<dbReference type="GO" id="GO:0005634">
    <property type="term" value="C:nucleus"/>
    <property type="evidence" value="ECO:0007669"/>
    <property type="project" value="UniProtKB-SubCell"/>
</dbReference>
<dbReference type="EC" id="3.1.4.-" evidence="5"/>
<evidence type="ECO:0000256" key="6">
    <source>
        <dbReference type="SAM" id="MobiDB-lite"/>
    </source>
</evidence>
<feature type="compositionally biased region" description="Basic and acidic residues" evidence="6">
    <location>
        <begin position="225"/>
        <end position="238"/>
    </location>
</feature>
<protein>
    <recommendedName>
        <fullName evidence="5">U6 snRNA phosphodiesterase</fullName>
        <ecNumber evidence="5">3.1.4.-</ecNumber>
    </recommendedName>
</protein>
<dbReference type="GO" id="GO:1990838">
    <property type="term" value="F:poly(U)-specific exoribonuclease activity, producing 3' uridine cyclic phosphate ends"/>
    <property type="evidence" value="ECO:0007669"/>
    <property type="project" value="UniProtKB-UniRule"/>
</dbReference>
<dbReference type="PANTHER" id="PTHR13522:SF3">
    <property type="entry name" value="U6 SNRNA PHOSPHODIESTERASE 1"/>
    <property type="match status" value="1"/>
</dbReference>
<evidence type="ECO:0000313" key="8">
    <source>
        <dbReference type="Proteomes" id="UP000803884"/>
    </source>
</evidence>
<keyword evidence="4 5" id="KW-0539">Nucleus</keyword>
<dbReference type="RefSeq" id="XP_069226966.1">
    <property type="nucleotide sequence ID" value="XM_069375764.1"/>
</dbReference>
<comment type="function">
    <text evidence="5">Phosphodiesterase responsible for the U6 snRNA 3' end processing. Acts as an exoribonuclease (RNase) responsible for trimming the poly(U) tract of the last nucleotides in the pre-U6 snRNA molecule, leading to the formation of mature U6 snRNA.</text>
</comment>
<proteinExistence type="inferred from homology"/>
<feature type="active site" description="Proton donor/acceptor" evidence="5">
    <location>
        <position position="140"/>
    </location>
</feature>
<name>A0AB34KGH9_9PEZI</name>
<feature type="region of interest" description="Disordered" evidence="6">
    <location>
        <begin position="1"/>
        <end position="49"/>
    </location>
</feature>
<evidence type="ECO:0000256" key="3">
    <source>
        <dbReference type="ARBA" id="ARBA00023239"/>
    </source>
</evidence>
<evidence type="ECO:0000256" key="1">
    <source>
        <dbReference type="ARBA" id="ARBA00022722"/>
    </source>
</evidence>
<dbReference type="GO" id="GO:0016829">
    <property type="term" value="F:lyase activity"/>
    <property type="evidence" value="ECO:0007669"/>
    <property type="project" value="UniProtKB-KW"/>
</dbReference>
<dbReference type="PANTHER" id="PTHR13522">
    <property type="entry name" value="U6 SNRNA PHOSPHODIESTERASE 1"/>
    <property type="match status" value="1"/>
</dbReference>
<evidence type="ECO:0000256" key="4">
    <source>
        <dbReference type="ARBA" id="ARBA00023242"/>
    </source>
</evidence>
<dbReference type="Proteomes" id="UP000803884">
    <property type="component" value="Unassembled WGS sequence"/>
</dbReference>
<dbReference type="AlphaFoldDB" id="A0AB34KGH9"/>
<organism evidence="7 8">
    <name type="scientific">Cladosporium halotolerans</name>
    <dbReference type="NCBI Taxonomy" id="1052096"/>
    <lineage>
        <taxon>Eukaryota</taxon>
        <taxon>Fungi</taxon>
        <taxon>Dikarya</taxon>
        <taxon>Ascomycota</taxon>
        <taxon>Pezizomycotina</taxon>
        <taxon>Dothideomycetes</taxon>
        <taxon>Dothideomycetidae</taxon>
        <taxon>Cladosporiales</taxon>
        <taxon>Cladosporiaceae</taxon>
        <taxon>Cladosporium</taxon>
    </lineage>
</organism>
<sequence length="312" mass="34547">MALVDYSDSEPDEPANPKTFIGTSSPPSKKRKASDATSTLPPLPRSFRDLYSSTVRTSTQDDPALHGGRKRVTPHVAGNWPSHVYLEWCPAPEESDVLARLVGARDQSGHGVINGSEKPDGQPAVRSLLQNDLGVPLPLHISLSRPLALKTEQKDAFLRSLTEAICTSGVKAFETSFEDLRWHPNEDRTRWFLVLRTADENDEMLRLLSTCNDIAADYKQPKLYENDDDAKQAGEKRSSTGKQPTKQVARKFHISIAWSLEGASEGQTPSQDLPAQVRSIRVPFNEVKVRIGQDVTSLPLSQKRRRTSGVLS</sequence>
<keyword evidence="1 5" id="KW-0540">Nuclease</keyword>
<reference evidence="7 8" key="1">
    <citation type="journal article" date="2020" name="Microbiol. Resour. Announc.">
        <title>Draft Genome Sequence of a Cladosporium Species Isolated from the Mesophotic Ascidian Didemnum maculosum.</title>
        <authorList>
            <person name="Gioti A."/>
            <person name="Siaperas R."/>
            <person name="Nikolaivits E."/>
            <person name="Le Goff G."/>
            <person name="Ouazzani J."/>
            <person name="Kotoulas G."/>
            <person name="Topakas E."/>
        </authorList>
    </citation>
    <scope>NUCLEOTIDE SEQUENCE [LARGE SCALE GENOMIC DNA]</scope>
    <source>
        <strain evidence="7 8">TM138-S3</strain>
    </source>
</reference>
<dbReference type="GeneID" id="96008602"/>
<comment type="caution">
    <text evidence="7">The sequence shown here is derived from an EMBL/GenBank/DDBJ whole genome shotgun (WGS) entry which is preliminary data.</text>
</comment>
<dbReference type="Pfam" id="PF09749">
    <property type="entry name" value="HVSL"/>
    <property type="match status" value="1"/>
</dbReference>
<feature type="region of interest" description="Disordered" evidence="6">
    <location>
        <begin position="225"/>
        <end position="248"/>
    </location>
</feature>
<keyword evidence="2 5" id="KW-0378">Hydrolase</keyword>
<dbReference type="HAMAP" id="MF_03040">
    <property type="entry name" value="USB1"/>
    <property type="match status" value="1"/>
</dbReference>
<comment type="similarity">
    <text evidence="5">Belongs to the 2H phosphoesterase superfamily. USB1 family.</text>
</comment>
<keyword evidence="8" id="KW-1185">Reference proteome</keyword>